<dbReference type="STRING" id="908615.SAMN05421540_1254"/>
<evidence type="ECO:0000313" key="2">
    <source>
        <dbReference type="EMBL" id="SEA79304.1"/>
    </source>
</evidence>
<evidence type="ECO:0008006" key="4">
    <source>
        <dbReference type="Google" id="ProtNLM"/>
    </source>
</evidence>
<accession>A0A1H4E2N1</accession>
<reference evidence="2 3" key="1">
    <citation type="submission" date="2016-10" db="EMBL/GenBank/DDBJ databases">
        <authorList>
            <person name="de Groot N.N."/>
        </authorList>
    </citation>
    <scope>NUCLEOTIDE SEQUENCE [LARGE SCALE GENOMIC DNA]</scope>
    <source>
        <strain evidence="2 3">DSM 23581</strain>
    </source>
</reference>
<keyword evidence="3" id="KW-1185">Reference proteome</keyword>
<dbReference type="EMBL" id="FNQF01000025">
    <property type="protein sequence ID" value="SEA79304.1"/>
    <property type="molecule type" value="Genomic_DNA"/>
</dbReference>
<dbReference type="Proteomes" id="UP000198820">
    <property type="component" value="Unassembled WGS sequence"/>
</dbReference>
<protein>
    <recommendedName>
        <fullName evidence="4">GLPGLI family protein</fullName>
    </recommendedName>
</protein>
<name>A0A1H4E2N1_9FLAO</name>
<organism evidence="2 3">
    <name type="scientific">Psychroflexus halocasei</name>
    <dbReference type="NCBI Taxonomy" id="908615"/>
    <lineage>
        <taxon>Bacteria</taxon>
        <taxon>Pseudomonadati</taxon>
        <taxon>Bacteroidota</taxon>
        <taxon>Flavobacteriia</taxon>
        <taxon>Flavobacteriales</taxon>
        <taxon>Flavobacteriaceae</taxon>
        <taxon>Psychroflexus</taxon>
    </lineage>
</organism>
<evidence type="ECO:0000313" key="3">
    <source>
        <dbReference type="Proteomes" id="UP000198820"/>
    </source>
</evidence>
<dbReference type="RefSeq" id="WP_093246085.1">
    <property type="nucleotide sequence ID" value="NZ_FNQF01000025.1"/>
</dbReference>
<keyword evidence="1" id="KW-0732">Signal</keyword>
<feature type="chain" id="PRO_5011519058" description="GLPGLI family protein" evidence="1">
    <location>
        <begin position="21"/>
        <end position="255"/>
    </location>
</feature>
<dbReference type="AlphaFoldDB" id="A0A1H4E2N1"/>
<sequence length="255" mass="29600">MKYLLTYIFTFISFGLSAQAERNQTAVDTVDVTYSIYELFSDIRLENETVELKIVFDSITESNFNTYKEKYRRKSDTISKLISRTENCFSIRASDTIFEFPSIMGRSHYYGGFYPQINAHLVKVAGAGICEMFLIDQKTAIGLSLPAFYDGSCNQPLISENNRFLMTYGTCPDGKLCYDWYEQISTISIVNISKSNSISDLNTYRYIAINDFTIEEIFWVENDYIVLKVFDEIAFDDKGQDYKKNIRYLRGKVEW</sequence>
<gene>
    <name evidence="2" type="ORF">SAMN05421540_1254</name>
</gene>
<feature type="signal peptide" evidence="1">
    <location>
        <begin position="1"/>
        <end position="20"/>
    </location>
</feature>
<evidence type="ECO:0000256" key="1">
    <source>
        <dbReference type="SAM" id="SignalP"/>
    </source>
</evidence>
<proteinExistence type="predicted"/>